<dbReference type="EMBL" id="OZ004259">
    <property type="protein sequence ID" value="CAK7917466.1"/>
    <property type="molecule type" value="Genomic_DNA"/>
</dbReference>
<dbReference type="PANTHER" id="PTHR13043:SF1">
    <property type="entry name" value="EXOCYST COMPLEX COMPONENT 2"/>
    <property type="match status" value="1"/>
</dbReference>
<dbReference type="PANTHER" id="PTHR13043">
    <property type="entry name" value="EXOCYST COMPLEX COMPONENT SEC5"/>
    <property type="match status" value="1"/>
</dbReference>
<gene>
    <name evidence="6" type="primary">SEC5</name>
    <name evidence="6" type="ORF">CAAN4_G08658</name>
</gene>
<dbReference type="Pfam" id="PF15469">
    <property type="entry name" value="Sec5"/>
    <property type="match status" value="1"/>
</dbReference>
<proteinExistence type="inferred from homology"/>
<comment type="function">
    <text evidence="4">Component of the exocyst complex involved in the docking of exocytic vesicles with fusion sites on the plasma membrane.</text>
</comment>
<dbReference type="Proteomes" id="UP001497600">
    <property type="component" value="Chromosome G"/>
</dbReference>
<sequence>MFNYEAKEEDLRVFYGVETLNPSTVSEILPNAGKDEFRSVSIEDVENAQLDPDVEYDELARLIQGATSAITTAPSVSTLPSDLEDPLGLPRMVDQLVAKHAIESKSDPKLAQFLVSSKLFQPQQYLTTVHSDSSIDDLVRSLRYLERNIESQSSELKSVIDANFLKFAECKKAIDDVLIEFRRTKTAAQKERDNTKVFNPTRQHRRIGSTGASSNTTNNMNNNNVDTAISTDLDESLKNLITTTSLMIKPILDHKNKEVKLTKFIEFVSENKFFFDLPNKLVGHLSRHDHEQFIDDYNRYLSKKNEYLNGDETGGNASINFALSKTFKEVDNIISEYRKRIYKELLSIDHEAGGPRSTFRNATNAKFISLVDKLYQLNNEPSTSQQPIYEFLNIQLDGLKKEFKYQHSKFERKFGMMQRKLTDYLNSLTQHREGGSNIAFISEKFAGVEDSVKTMVSERLDGISSIADVADFESIVLSVFNTPDNLDISIINEAWLVLHNFVTYLDDLFLKKVSKFVNNYKHYSATEVDSGGSIRDSYIKFVVSVTTKLVSIFNDPSTPPSTNQLESSPSNYSSFLPNHSNSLSTIFYLSNVNKRVNHFLTRTGESVVVVGGSTSTNTNTVIKNLRSSSAVINQRIIEAVCAVWVNDCSQFYDLEGWDVQSEWAGKDAVKYTRAISIMECYEGYVLSKIASLVFSKREDSNNGDVYDDGDNDDEKLVESGIRIVSAHPSKRVLVSIEIQFMRSLNVLVDSILKRYSLESQSQTESTTSLYKVLAMNNFDQLGRVTYPGLLRKFDRLFSNNLSEQNLKLYADIDKAGLTILDDILAKEKNFIDSLVSKHFTNAPPVDLQVDGFIYNVLIHFVKLVHVIKPLSGAEIFISIINELQTYFLKVTLEHLRSMPHDENYLVIVGNLSVGIHFFLEVFQQSKSLQLNEYCLKLVEVLFHTIDEAGNPPYSDREFDTVLARNLKESENEFDCFF</sequence>
<dbReference type="InterPro" id="IPR029175">
    <property type="entry name" value="EXOC2/Sec5"/>
</dbReference>
<keyword evidence="4" id="KW-0653">Protein transport</keyword>
<evidence type="ECO:0000259" key="5">
    <source>
        <dbReference type="Pfam" id="PF15469"/>
    </source>
</evidence>
<dbReference type="InterPro" id="IPR039481">
    <property type="entry name" value="EXOC2/Sec5_N_dom"/>
</dbReference>
<comment type="subunit">
    <text evidence="4">Component of the exocyst complex.</text>
</comment>
<evidence type="ECO:0000256" key="1">
    <source>
        <dbReference type="ARBA" id="ARBA00010578"/>
    </source>
</evidence>
<evidence type="ECO:0000313" key="6">
    <source>
        <dbReference type="EMBL" id="CAK7917466.1"/>
    </source>
</evidence>
<evidence type="ECO:0000313" key="7">
    <source>
        <dbReference type="Proteomes" id="UP001497600"/>
    </source>
</evidence>
<protein>
    <recommendedName>
        <fullName evidence="4">Exocyst complex component SEC5</fullName>
    </recommendedName>
</protein>
<comment type="similarity">
    <text evidence="1 4">Belongs to the SEC5 family.</text>
</comment>
<organism evidence="6 7">
    <name type="scientific">[Candida] anglica</name>
    <dbReference type="NCBI Taxonomy" id="148631"/>
    <lineage>
        <taxon>Eukaryota</taxon>
        <taxon>Fungi</taxon>
        <taxon>Dikarya</taxon>
        <taxon>Ascomycota</taxon>
        <taxon>Saccharomycotina</taxon>
        <taxon>Pichiomycetes</taxon>
        <taxon>Debaryomycetaceae</taxon>
        <taxon>Kurtzmaniella</taxon>
    </lineage>
</organism>
<name>A0ABP0EHI4_9ASCO</name>
<evidence type="ECO:0000256" key="4">
    <source>
        <dbReference type="RuleBase" id="RU365069"/>
    </source>
</evidence>
<accession>A0ABP0EHI4</accession>
<keyword evidence="3 4" id="KW-0268">Exocytosis</keyword>
<evidence type="ECO:0000256" key="3">
    <source>
        <dbReference type="ARBA" id="ARBA00022483"/>
    </source>
</evidence>
<feature type="domain" description="Exocyst complex component EXOC2/Sec5 N-terminal" evidence="5">
    <location>
        <begin position="84"/>
        <end position="976"/>
    </location>
</feature>
<keyword evidence="7" id="KW-1185">Reference proteome</keyword>
<evidence type="ECO:0000256" key="2">
    <source>
        <dbReference type="ARBA" id="ARBA00022448"/>
    </source>
</evidence>
<reference evidence="6 7" key="1">
    <citation type="submission" date="2024-01" db="EMBL/GenBank/DDBJ databases">
        <authorList>
            <consortium name="Genoscope - CEA"/>
            <person name="William W."/>
        </authorList>
    </citation>
    <scope>NUCLEOTIDE SEQUENCE [LARGE SCALE GENOMIC DNA]</scope>
    <source>
        <strain evidence="6 7">29B2s-10</strain>
    </source>
</reference>
<keyword evidence="2 4" id="KW-0813">Transport</keyword>